<accession>A0A1A2VM05</accession>
<dbReference type="RefSeq" id="WP_067306526.1">
    <property type="nucleotide sequence ID" value="NZ_LZJY01000232.1"/>
</dbReference>
<dbReference type="Proteomes" id="UP000092207">
    <property type="component" value="Unassembled WGS sequence"/>
</dbReference>
<dbReference type="AlphaFoldDB" id="A0A1A2VM05"/>
<dbReference type="EMBL" id="LZJY01000232">
    <property type="protein sequence ID" value="OBI01681.1"/>
    <property type="molecule type" value="Genomic_DNA"/>
</dbReference>
<organism evidence="1 2">
    <name type="scientific">Mycobacterium scrofulaceum</name>
    <dbReference type="NCBI Taxonomy" id="1783"/>
    <lineage>
        <taxon>Bacteria</taxon>
        <taxon>Bacillati</taxon>
        <taxon>Actinomycetota</taxon>
        <taxon>Actinomycetes</taxon>
        <taxon>Mycobacteriales</taxon>
        <taxon>Mycobacteriaceae</taxon>
        <taxon>Mycobacterium</taxon>
    </lineage>
</organism>
<evidence type="ECO:0000313" key="1">
    <source>
        <dbReference type="EMBL" id="OBI01681.1"/>
    </source>
</evidence>
<evidence type="ECO:0000313" key="2">
    <source>
        <dbReference type="Proteomes" id="UP000092207"/>
    </source>
</evidence>
<reference evidence="1 2" key="1">
    <citation type="submission" date="2016-06" db="EMBL/GenBank/DDBJ databases">
        <authorList>
            <person name="Kjaerup R.B."/>
            <person name="Dalgaard T.S."/>
            <person name="Juul-Madsen H.R."/>
        </authorList>
    </citation>
    <scope>NUCLEOTIDE SEQUENCE [LARGE SCALE GENOMIC DNA]</scope>
    <source>
        <strain evidence="1 2">E2838</strain>
    </source>
</reference>
<comment type="caution">
    <text evidence="1">The sequence shown here is derived from an EMBL/GenBank/DDBJ whole genome shotgun (WGS) entry which is preliminary data.</text>
</comment>
<sequence length="67" mass="7706">MTDDDGWIDEIEEQIERYLADNFPDGLHIPAEVSEDEKVQAVQEQLSEAGFNCPDDTAREIVRRLDK</sequence>
<name>A0A1A2VM05_MYCSC</name>
<gene>
    <name evidence="1" type="ORF">A5679_18580</name>
</gene>
<protein>
    <submittedName>
        <fullName evidence="1">Uncharacterized protein</fullName>
    </submittedName>
</protein>
<proteinExistence type="predicted"/>